<dbReference type="FunFam" id="1.10.150.20:FF:000003">
    <property type="entry name" value="DNA polymerase I"/>
    <property type="match status" value="1"/>
</dbReference>
<dbReference type="PANTHER" id="PTHR42646">
    <property type="entry name" value="FLAP ENDONUCLEASE XNI"/>
    <property type="match status" value="1"/>
</dbReference>
<dbReference type="GO" id="GO:0008409">
    <property type="term" value="F:5'-3' exonuclease activity"/>
    <property type="evidence" value="ECO:0007669"/>
    <property type="project" value="InterPro"/>
</dbReference>
<reference evidence="6" key="1">
    <citation type="journal article" date="2015" name="Nature">
        <title>Complex archaea that bridge the gap between prokaryotes and eukaryotes.</title>
        <authorList>
            <person name="Spang A."/>
            <person name="Saw J.H."/>
            <person name="Jorgensen S.L."/>
            <person name="Zaremba-Niedzwiedzka K."/>
            <person name="Martijn J."/>
            <person name="Lind A.E."/>
            <person name="van Eijk R."/>
            <person name="Schleper C."/>
            <person name="Guy L."/>
            <person name="Ettema T.J."/>
        </authorList>
    </citation>
    <scope>NUCLEOTIDE SEQUENCE</scope>
</reference>
<accession>A0A0F9CW48</accession>
<comment type="caution">
    <text evidence="6">The sequence shown here is derived from an EMBL/GenBank/DDBJ whole genome shotgun (WGS) entry which is preliminary data.</text>
</comment>
<dbReference type="SUPFAM" id="SSF47807">
    <property type="entry name" value="5' to 3' exonuclease, C-terminal subdomain"/>
    <property type="match status" value="1"/>
</dbReference>
<dbReference type="Pfam" id="PF02739">
    <property type="entry name" value="5_3_exonuc_N"/>
    <property type="match status" value="1"/>
</dbReference>
<dbReference type="SUPFAM" id="SSF88723">
    <property type="entry name" value="PIN domain-like"/>
    <property type="match status" value="1"/>
</dbReference>
<evidence type="ECO:0000256" key="3">
    <source>
        <dbReference type="ARBA" id="ARBA00022839"/>
    </source>
</evidence>
<dbReference type="FunFam" id="3.40.50.1010:FF:000001">
    <property type="entry name" value="DNA polymerase I"/>
    <property type="match status" value="1"/>
</dbReference>
<gene>
    <name evidence="6" type="ORF">LCGC14_2561690</name>
</gene>
<dbReference type="InterPro" id="IPR036279">
    <property type="entry name" value="5-3_exonuclease_C_sf"/>
</dbReference>
<name>A0A0F9CW48_9ZZZZ</name>
<keyword evidence="3" id="KW-0269">Exonuclease</keyword>
<keyword evidence="4" id="KW-0238">DNA-binding</keyword>
<evidence type="ECO:0000256" key="2">
    <source>
        <dbReference type="ARBA" id="ARBA00022801"/>
    </source>
</evidence>
<dbReference type="GO" id="GO:0033567">
    <property type="term" value="P:DNA replication, Okazaki fragment processing"/>
    <property type="evidence" value="ECO:0007669"/>
    <property type="project" value="InterPro"/>
</dbReference>
<dbReference type="InterPro" id="IPR020046">
    <property type="entry name" value="5-3_exonucl_a-hlix_arch_N"/>
</dbReference>
<evidence type="ECO:0000256" key="1">
    <source>
        <dbReference type="ARBA" id="ARBA00022722"/>
    </source>
</evidence>
<sequence>MTKKRLFLIDGNAYIHRAFHALPPFTTSRGEMVNAVYGFIRMLLKTLKKESPDYMAVCFDYPAPTFRHKEYKEYKATRKKAPDELKSQIPLTHEIVRALNLALFEKEGYEADDLIATLSERARKEGIETIIVTGDKDALQLIDKSILVLNEPKGILYDEKEVKERTGVTPKQITDFMALMGDQSDNVPGVRGIGPKTATQLIQKYGNIESLYHHLDEIEGKLKERLREAKGDAFLSKKLVTLEKNVPLKSEISHCKIKPPKREELLGLLHRLEFRSLIAELVTTKEEKRVSYSTILSKDDFERLLKDLRKSPLVSV</sequence>
<dbReference type="EMBL" id="LAZR01042300">
    <property type="protein sequence ID" value="KKL09856.1"/>
    <property type="molecule type" value="Genomic_DNA"/>
</dbReference>
<protein>
    <recommendedName>
        <fullName evidence="5">5'-3' exonuclease domain-containing protein</fullName>
    </recommendedName>
</protein>
<dbReference type="AlphaFoldDB" id="A0A0F9CW48"/>
<dbReference type="CDD" id="cd09859">
    <property type="entry name" value="PIN_53EXO"/>
    <property type="match status" value="1"/>
</dbReference>
<dbReference type="SMART" id="SM00475">
    <property type="entry name" value="53EXOc"/>
    <property type="match status" value="1"/>
</dbReference>
<evidence type="ECO:0000313" key="6">
    <source>
        <dbReference type="EMBL" id="KKL09856.1"/>
    </source>
</evidence>
<evidence type="ECO:0000259" key="5">
    <source>
        <dbReference type="SMART" id="SM00475"/>
    </source>
</evidence>
<proteinExistence type="predicted"/>
<organism evidence="6">
    <name type="scientific">marine sediment metagenome</name>
    <dbReference type="NCBI Taxonomy" id="412755"/>
    <lineage>
        <taxon>unclassified sequences</taxon>
        <taxon>metagenomes</taxon>
        <taxon>ecological metagenomes</taxon>
    </lineage>
</organism>
<dbReference type="Gene3D" id="1.10.150.20">
    <property type="entry name" value="5' to 3' exonuclease, C-terminal subdomain"/>
    <property type="match status" value="1"/>
</dbReference>
<dbReference type="Pfam" id="PF01367">
    <property type="entry name" value="5_3_exonuc"/>
    <property type="match status" value="1"/>
</dbReference>
<dbReference type="InterPro" id="IPR029060">
    <property type="entry name" value="PIN-like_dom_sf"/>
</dbReference>
<feature type="non-terminal residue" evidence="6">
    <location>
        <position position="316"/>
    </location>
</feature>
<keyword evidence="2" id="KW-0378">Hydrolase</keyword>
<dbReference type="CDD" id="cd09898">
    <property type="entry name" value="H3TH_53EXO"/>
    <property type="match status" value="1"/>
</dbReference>
<dbReference type="InterPro" id="IPR038969">
    <property type="entry name" value="FEN"/>
</dbReference>
<dbReference type="SMART" id="SM00279">
    <property type="entry name" value="HhH2"/>
    <property type="match status" value="1"/>
</dbReference>
<dbReference type="InterPro" id="IPR002421">
    <property type="entry name" value="5-3_exonuclease"/>
</dbReference>
<dbReference type="GO" id="GO:0017108">
    <property type="term" value="F:5'-flap endonuclease activity"/>
    <property type="evidence" value="ECO:0007669"/>
    <property type="project" value="InterPro"/>
</dbReference>
<dbReference type="InterPro" id="IPR020045">
    <property type="entry name" value="DNA_polI_H3TH"/>
</dbReference>
<feature type="domain" description="5'-3' exonuclease" evidence="5">
    <location>
        <begin position="4"/>
        <end position="258"/>
    </location>
</feature>
<dbReference type="Gene3D" id="3.40.50.1010">
    <property type="entry name" value="5'-nuclease"/>
    <property type="match status" value="1"/>
</dbReference>
<keyword evidence="1" id="KW-0540">Nuclease</keyword>
<evidence type="ECO:0000256" key="4">
    <source>
        <dbReference type="ARBA" id="ARBA00023125"/>
    </source>
</evidence>
<dbReference type="GO" id="GO:0003677">
    <property type="term" value="F:DNA binding"/>
    <property type="evidence" value="ECO:0007669"/>
    <property type="project" value="UniProtKB-KW"/>
</dbReference>
<dbReference type="InterPro" id="IPR008918">
    <property type="entry name" value="HhH2"/>
</dbReference>
<dbReference type="PANTHER" id="PTHR42646:SF2">
    <property type="entry name" value="5'-3' EXONUCLEASE FAMILY PROTEIN"/>
    <property type="match status" value="1"/>
</dbReference>